<evidence type="ECO:0000313" key="2">
    <source>
        <dbReference type="Proteomes" id="UP000187203"/>
    </source>
</evidence>
<keyword evidence="2" id="KW-1185">Reference proteome</keyword>
<proteinExistence type="predicted"/>
<name>A0A1R3HZQ6_9ROSI</name>
<organism evidence="1 2">
    <name type="scientific">Corchorus olitorius</name>
    <dbReference type="NCBI Taxonomy" id="93759"/>
    <lineage>
        <taxon>Eukaryota</taxon>
        <taxon>Viridiplantae</taxon>
        <taxon>Streptophyta</taxon>
        <taxon>Embryophyta</taxon>
        <taxon>Tracheophyta</taxon>
        <taxon>Spermatophyta</taxon>
        <taxon>Magnoliopsida</taxon>
        <taxon>eudicotyledons</taxon>
        <taxon>Gunneridae</taxon>
        <taxon>Pentapetalae</taxon>
        <taxon>rosids</taxon>
        <taxon>malvids</taxon>
        <taxon>Malvales</taxon>
        <taxon>Malvaceae</taxon>
        <taxon>Grewioideae</taxon>
        <taxon>Apeibeae</taxon>
        <taxon>Corchorus</taxon>
    </lineage>
</organism>
<accession>A0A1R3HZQ6</accession>
<comment type="caution">
    <text evidence="1">The sequence shown here is derived from an EMBL/GenBank/DDBJ whole genome shotgun (WGS) entry which is preliminary data.</text>
</comment>
<evidence type="ECO:0000313" key="1">
    <source>
        <dbReference type="EMBL" id="OMO75825.1"/>
    </source>
</evidence>
<dbReference type="EMBL" id="AWUE01019146">
    <property type="protein sequence ID" value="OMO75825.1"/>
    <property type="molecule type" value="Genomic_DNA"/>
</dbReference>
<protein>
    <submittedName>
        <fullName evidence="1">Uncharacterized protein</fullName>
    </submittedName>
</protein>
<reference evidence="2" key="1">
    <citation type="submission" date="2013-09" db="EMBL/GenBank/DDBJ databases">
        <title>Corchorus olitorius genome sequencing.</title>
        <authorList>
            <person name="Alam M."/>
            <person name="Haque M.S."/>
            <person name="Islam M.S."/>
            <person name="Emdad E.M."/>
            <person name="Islam M.M."/>
            <person name="Ahmed B."/>
            <person name="Halim A."/>
            <person name="Hossen Q.M.M."/>
            <person name="Hossain M.Z."/>
            <person name="Ahmed R."/>
            <person name="Khan M.M."/>
            <person name="Islam R."/>
            <person name="Rashid M.M."/>
            <person name="Khan S.A."/>
            <person name="Rahman M.S."/>
            <person name="Alam M."/>
            <person name="Yahiya A.S."/>
            <person name="Khan M.S."/>
            <person name="Azam M.S."/>
            <person name="Haque T."/>
            <person name="Lashkar M.Z.H."/>
            <person name="Akhand A.I."/>
            <person name="Morshed G."/>
            <person name="Roy S."/>
            <person name="Uddin K.S."/>
            <person name="Rabeya T."/>
            <person name="Hossain A.S."/>
            <person name="Chowdhury A."/>
            <person name="Snigdha A.R."/>
            <person name="Mortoza M.S."/>
            <person name="Matin S.A."/>
            <person name="Hoque S.M.E."/>
            <person name="Islam M.K."/>
            <person name="Roy D.K."/>
            <person name="Haider R."/>
            <person name="Moosa M.M."/>
            <person name="Elias S.M."/>
            <person name="Hasan A.M."/>
            <person name="Jahan S."/>
            <person name="Shafiuddin M."/>
            <person name="Mahmood N."/>
            <person name="Shommy N.S."/>
        </authorList>
    </citation>
    <scope>NUCLEOTIDE SEQUENCE [LARGE SCALE GENOMIC DNA]</scope>
    <source>
        <strain evidence="2">cv. O-4</strain>
    </source>
</reference>
<dbReference type="Proteomes" id="UP000187203">
    <property type="component" value="Unassembled WGS sequence"/>
</dbReference>
<sequence>MAEADDALTFKVLGITVVLRFEEFSCNSPPSHKFEISVYHLFELMPYYRNALTQRGLNVKG</sequence>
<gene>
    <name evidence="1" type="ORF">COLO4_25850</name>
</gene>
<dbReference type="AlphaFoldDB" id="A0A1R3HZQ6"/>